<dbReference type="VEuPathDB" id="TrichDB:TRFO_28817"/>
<keyword evidence="6" id="KW-1185">Reference proteome</keyword>
<evidence type="ECO:0000256" key="2">
    <source>
        <dbReference type="ARBA" id="ARBA00023157"/>
    </source>
</evidence>
<dbReference type="InterPro" id="IPR025661">
    <property type="entry name" value="Pept_asp_AS"/>
</dbReference>
<dbReference type="SMART" id="SM00848">
    <property type="entry name" value="Inhibitor_I29"/>
    <property type="match status" value="1"/>
</dbReference>
<dbReference type="CDD" id="cd02248">
    <property type="entry name" value="Peptidase_C1A"/>
    <property type="match status" value="1"/>
</dbReference>
<reference evidence="5" key="1">
    <citation type="submission" date="2016-10" db="EMBL/GenBank/DDBJ databases">
        <authorList>
            <person name="Benchimol M."/>
            <person name="Almeida L.G."/>
            <person name="Vasconcelos A.T."/>
            <person name="Perreira-Neves A."/>
            <person name="Rosa I.A."/>
            <person name="Tasca T."/>
            <person name="Bogo M.R."/>
            <person name="de Souza W."/>
        </authorList>
    </citation>
    <scope>NUCLEOTIDE SEQUENCE [LARGE SCALE GENOMIC DNA]</scope>
    <source>
        <strain evidence="5">K</strain>
    </source>
</reference>
<dbReference type="PANTHER" id="PTHR12411">
    <property type="entry name" value="CYSTEINE PROTEASE FAMILY C1-RELATED"/>
    <property type="match status" value="1"/>
</dbReference>
<comment type="caution">
    <text evidence="5">The sequence shown here is derived from an EMBL/GenBank/DDBJ whole genome shotgun (WGS) entry which is preliminary data.</text>
</comment>
<dbReference type="InterPro" id="IPR000668">
    <property type="entry name" value="Peptidase_C1A_C"/>
</dbReference>
<dbReference type="SMART" id="SM00645">
    <property type="entry name" value="Pept_C1"/>
    <property type="match status" value="1"/>
</dbReference>
<dbReference type="GeneID" id="94841104"/>
<evidence type="ECO:0000313" key="6">
    <source>
        <dbReference type="Proteomes" id="UP000179807"/>
    </source>
</evidence>
<accession>A0A1J4JX13</accession>
<feature type="domain" description="Peptidase C1A papain C-terminal" evidence="3">
    <location>
        <begin position="100"/>
        <end position="314"/>
    </location>
</feature>
<evidence type="ECO:0000256" key="1">
    <source>
        <dbReference type="ARBA" id="ARBA00008455"/>
    </source>
</evidence>
<dbReference type="EMBL" id="MLAK01000817">
    <property type="protein sequence ID" value="OHT03689.1"/>
    <property type="molecule type" value="Genomic_DNA"/>
</dbReference>
<dbReference type="InterPro" id="IPR013128">
    <property type="entry name" value="Peptidase_C1A"/>
</dbReference>
<gene>
    <name evidence="5" type="primary">Ctsl1</name>
    <name evidence="5" type="ORF">TRFO_28817</name>
</gene>
<dbReference type="SUPFAM" id="SSF54001">
    <property type="entry name" value="Cysteine proteinases"/>
    <property type="match status" value="1"/>
</dbReference>
<dbReference type="Proteomes" id="UP000179807">
    <property type="component" value="Unassembled WGS sequence"/>
</dbReference>
<dbReference type="InterPro" id="IPR000169">
    <property type="entry name" value="Pept_cys_AS"/>
</dbReference>
<dbReference type="PRINTS" id="PR00705">
    <property type="entry name" value="PAPAIN"/>
</dbReference>
<dbReference type="GO" id="GO:0008234">
    <property type="term" value="F:cysteine-type peptidase activity"/>
    <property type="evidence" value="ECO:0007669"/>
    <property type="project" value="InterPro"/>
</dbReference>
<dbReference type="RefSeq" id="XP_068356825.1">
    <property type="nucleotide sequence ID" value="XM_068506400.1"/>
</dbReference>
<organism evidence="5 6">
    <name type="scientific">Tritrichomonas foetus</name>
    <dbReference type="NCBI Taxonomy" id="1144522"/>
    <lineage>
        <taxon>Eukaryota</taxon>
        <taxon>Metamonada</taxon>
        <taxon>Parabasalia</taxon>
        <taxon>Tritrichomonadida</taxon>
        <taxon>Tritrichomonadidae</taxon>
        <taxon>Tritrichomonas</taxon>
    </lineage>
</organism>
<dbReference type="OrthoDB" id="10253408at2759"/>
<dbReference type="Gene3D" id="3.90.70.10">
    <property type="entry name" value="Cysteine proteinases"/>
    <property type="match status" value="1"/>
</dbReference>
<proteinExistence type="inferred from homology"/>
<dbReference type="Pfam" id="PF00112">
    <property type="entry name" value="Peptidase_C1"/>
    <property type="match status" value="1"/>
</dbReference>
<dbReference type="GO" id="GO:0006508">
    <property type="term" value="P:proteolysis"/>
    <property type="evidence" value="ECO:0007669"/>
    <property type="project" value="InterPro"/>
</dbReference>
<evidence type="ECO:0000313" key="5">
    <source>
        <dbReference type="EMBL" id="OHT03689.1"/>
    </source>
</evidence>
<dbReference type="FunFam" id="3.90.70.10:FF:000039">
    <property type="entry name" value="Cysteine proteinase 2, putative"/>
    <property type="match status" value="1"/>
</dbReference>
<protein>
    <submittedName>
        <fullName evidence="5">Cathepsin L1</fullName>
    </submittedName>
</protein>
<dbReference type="InterPro" id="IPR038765">
    <property type="entry name" value="Papain-like_cys_pep_sf"/>
</dbReference>
<comment type="similarity">
    <text evidence="1">Belongs to the peptidase C1 family.</text>
</comment>
<dbReference type="AlphaFoldDB" id="A0A1J4JX13"/>
<name>A0A1J4JX13_9EUKA</name>
<dbReference type="InterPro" id="IPR013201">
    <property type="entry name" value="Prot_inhib_I29"/>
</dbReference>
<dbReference type="InterPro" id="IPR039417">
    <property type="entry name" value="Peptidase_C1A_papain-like"/>
</dbReference>
<sequence>MLALFLTVTFSVPYLQHEEKSFVSWMRRTNQFYTGDEYHFRLGIWMSKLRFVQEHNAKGSSYKVSMNHLSAMTHSEYRSLLGLRFSDVTPKMITHAQKSTAESLDWREKGAVNPVLDQGNCGSCWAFSVLHCCEGIEFLNYNKLYKFSEQSLVDCVQLSHGCNGGLPAFAYNYIIDECEGKIMEDKDYPYEAVDGECRFVQSKAIGHFSKWLQIVKGDEDDLAAKCEKYGPVSVGMDADHFTFEIYSGGIYEEKICSKEFLDHAVGLVGFGKEGETPYWILRNSWGTEWGENGYFRLIRGQNMCGVATSATVIITK</sequence>
<keyword evidence="2" id="KW-1015">Disulfide bond</keyword>
<evidence type="ECO:0000259" key="3">
    <source>
        <dbReference type="SMART" id="SM00645"/>
    </source>
</evidence>
<dbReference type="Pfam" id="PF08246">
    <property type="entry name" value="Inhibitor_I29"/>
    <property type="match status" value="1"/>
</dbReference>
<feature type="domain" description="Cathepsin propeptide inhibitor" evidence="4">
    <location>
        <begin position="22"/>
        <end position="77"/>
    </location>
</feature>
<dbReference type="PROSITE" id="PS00139">
    <property type="entry name" value="THIOL_PROTEASE_CYS"/>
    <property type="match status" value="1"/>
</dbReference>
<dbReference type="PROSITE" id="PS00640">
    <property type="entry name" value="THIOL_PROTEASE_ASN"/>
    <property type="match status" value="1"/>
</dbReference>
<evidence type="ECO:0000259" key="4">
    <source>
        <dbReference type="SMART" id="SM00848"/>
    </source>
</evidence>